<protein>
    <submittedName>
        <fullName evidence="8">Uncharacterized LOC101465555</fullName>
    </submittedName>
</protein>
<dbReference type="GeneTree" id="ENSGT00510000050415"/>
<evidence type="ECO:0000313" key="8">
    <source>
        <dbReference type="Ensembl" id="ENSMZEP00005026587.1"/>
    </source>
</evidence>
<accession>A0A3P9CX67</accession>
<evidence type="ECO:0000313" key="9">
    <source>
        <dbReference type="Proteomes" id="UP000265160"/>
    </source>
</evidence>
<evidence type="ECO:0000256" key="1">
    <source>
        <dbReference type="ARBA" id="ARBA00022679"/>
    </source>
</evidence>
<keyword evidence="6" id="KW-0862">Zinc</keyword>
<feature type="domain" description="RING-type" evidence="7">
    <location>
        <begin position="41"/>
        <end position="269"/>
    </location>
</feature>
<dbReference type="GO" id="GO:0008270">
    <property type="term" value="F:zinc ion binding"/>
    <property type="evidence" value="ECO:0007669"/>
    <property type="project" value="UniProtKB-KW"/>
</dbReference>
<keyword evidence="4" id="KW-0863">Zinc-finger</keyword>
<keyword evidence="3" id="KW-0677">Repeat</keyword>
<dbReference type="CDD" id="cd20336">
    <property type="entry name" value="Rcat_RBR"/>
    <property type="match status" value="1"/>
</dbReference>
<dbReference type="SUPFAM" id="SSF57850">
    <property type="entry name" value="RING/U-box"/>
    <property type="match status" value="2"/>
</dbReference>
<sequence>HSTWPPPFFLSQTHKVRGERSDSQQEKFYDPEDSTLTFVDAIDDMDFLCEDFKSLKAQMSCGHTVTPMSLTKWCRRLLDQGANRFVCGQTDCDDEWSFEEVCKMALLTPEEIEYFEKKMFSNATDVFNVKSCPGCKSSVLRTDFSDLCVECIVCTTDLGQTFMFCWQCLREWKGPSPRSDRCENDGCVNNSLEKLRTCPVITFKQVEGITGCPLFRACPTCGFLVEHNTHGCKNVFCTRCNVEFCFSCLKITNDCLETSSYYTPCSSGVAPRQTSIPVWKWDDDEIYLESGSE</sequence>
<evidence type="ECO:0000256" key="3">
    <source>
        <dbReference type="ARBA" id="ARBA00022737"/>
    </source>
</evidence>
<dbReference type="Gene3D" id="1.20.120.1750">
    <property type="match status" value="1"/>
</dbReference>
<evidence type="ECO:0000256" key="2">
    <source>
        <dbReference type="ARBA" id="ARBA00022723"/>
    </source>
</evidence>
<reference evidence="8" key="2">
    <citation type="submission" date="2025-09" db="UniProtKB">
        <authorList>
            <consortium name="Ensembl"/>
        </authorList>
    </citation>
    <scope>IDENTIFICATION</scope>
</reference>
<dbReference type="AlphaFoldDB" id="A0A3P9CX67"/>
<dbReference type="Proteomes" id="UP000265160">
    <property type="component" value="Unplaced"/>
</dbReference>
<keyword evidence="2" id="KW-0479">Metal-binding</keyword>
<evidence type="ECO:0000256" key="6">
    <source>
        <dbReference type="ARBA" id="ARBA00022833"/>
    </source>
</evidence>
<proteinExistence type="predicted"/>
<dbReference type="InterPro" id="IPR044066">
    <property type="entry name" value="TRIAD_supradom"/>
</dbReference>
<evidence type="ECO:0000256" key="4">
    <source>
        <dbReference type="ARBA" id="ARBA00022771"/>
    </source>
</evidence>
<organism evidence="8 9">
    <name type="scientific">Maylandia zebra</name>
    <name type="common">zebra mbuna</name>
    <dbReference type="NCBI Taxonomy" id="106582"/>
    <lineage>
        <taxon>Eukaryota</taxon>
        <taxon>Metazoa</taxon>
        <taxon>Chordata</taxon>
        <taxon>Craniata</taxon>
        <taxon>Vertebrata</taxon>
        <taxon>Euteleostomi</taxon>
        <taxon>Actinopterygii</taxon>
        <taxon>Neopterygii</taxon>
        <taxon>Teleostei</taxon>
        <taxon>Neoteleostei</taxon>
        <taxon>Acanthomorphata</taxon>
        <taxon>Ovalentaria</taxon>
        <taxon>Cichlomorphae</taxon>
        <taxon>Cichliformes</taxon>
        <taxon>Cichlidae</taxon>
        <taxon>African cichlids</taxon>
        <taxon>Pseudocrenilabrinae</taxon>
        <taxon>Haplochromini</taxon>
        <taxon>Maylandia</taxon>
        <taxon>Maylandia zebra complex</taxon>
    </lineage>
</organism>
<keyword evidence="5" id="KW-0833">Ubl conjugation pathway</keyword>
<keyword evidence="1" id="KW-0808">Transferase</keyword>
<dbReference type="GO" id="GO:0016740">
    <property type="term" value="F:transferase activity"/>
    <property type="evidence" value="ECO:0007669"/>
    <property type="project" value="UniProtKB-KW"/>
</dbReference>
<name>A0A3P9CX67_9CICH</name>
<keyword evidence="9" id="KW-1185">Reference proteome</keyword>
<reference evidence="8" key="1">
    <citation type="submission" date="2025-08" db="UniProtKB">
        <authorList>
            <consortium name="Ensembl"/>
        </authorList>
    </citation>
    <scope>IDENTIFICATION</scope>
</reference>
<evidence type="ECO:0000259" key="7">
    <source>
        <dbReference type="PROSITE" id="PS51873"/>
    </source>
</evidence>
<dbReference type="Ensembl" id="ENSMZET00005027444.1">
    <property type="protein sequence ID" value="ENSMZEP00005026587.1"/>
    <property type="gene ID" value="ENSMZEG00005019824.1"/>
</dbReference>
<dbReference type="STRING" id="106582.ENSMZEP00005026587"/>
<dbReference type="PROSITE" id="PS51873">
    <property type="entry name" value="TRIAD"/>
    <property type="match status" value="1"/>
</dbReference>
<evidence type="ECO:0000256" key="5">
    <source>
        <dbReference type="ARBA" id="ARBA00022786"/>
    </source>
</evidence>